<protein>
    <submittedName>
        <fullName evidence="2">Uncharacterized protein</fullName>
    </submittedName>
</protein>
<dbReference type="RefSeq" id="WP_211272568.1">
    <property type="nucleotide sequence ID" value="NZ_JBHSHF010000023.1"/>
</dbReference>
<evidence type="ECO:0000313" key="3">
    <source>
        <dbReference type="Proteomes" id="UP000182149"/>
    </source>
</evidence>
<dbReference type="InterPro" id="IPR013324">
    <property type="entry name" value="RNA_pol_sigma_r3/r4-like"/>
</dbReference>
<gene>
    <name evidence="2" type="ORF">RU93_GL002114</name>
</gene>
<reference evidence="2 3" key="1">
    <citation type="submission" date="2014-12" db="EMBL/GenBank/DDBJ databases">
        <title>Draft genome sequences of 29 type strains of Enterococci.</title>
        <authorList>
            <person name="Zhong Z."/>
            <person name="Sun Z."/>
            <person name="Liu W."/>
            <person name="Zhang W."/>
            <person name="Zhang H."/>
        </authorList>
    </citation>
    <scope>NUCLEOTIDE SEQUENCE [LARGE SCALE GENOMIC DNA]</scope>
    <source>
        <strain evidence="2 3">DSM 17690</strain>
    </source>
</reference>
<dbReference type="Proteomes" id="UP000182149">
    <property type="component" value="Unassembled WGS sequence"/>
</dbReference>
<dbReference type="Gene3D" id="1.20.140.160">
    <property type="match status" value="1"/>
</dbReference>
<proteinExistence type="predicted"/>
<keyword evidence="3" id="KW-1185">Reference proteome</keyword>
<accession>A0A1L8QSU7</accession>
<sequence>MIEIYEWVCSIIAIDEELCELEISLELNKKELSRWDSYAGGDLAKHQNFLTTLRKQIRLKEVIEELTTRQEELTKQRDEIIELISKFQGLEQQILKMKYIDNLTLESIATETGYSYSYIKSKHAELMRIIRFNRKGD</sequence>
<evidence type="ECO:0000256" key="1">
    <source>
        <dbReference type="SAM" id="Coils"/>
    </source>
</evidence>
<keyword evidence="1" id="KW-0175">Coiled coil</keyword>
<organism evidence="2 3">
    <name type="scientific">Enterococcus aquimarinus</name>
    <dbReference type="NCBI Taxonomy" id="328396"/>
    <lineage>
        <taxon>Bacteria</taxon>
        <taxon>Bacillati</taxon>
        <taxon>Bacillota</taxon>
        <taxon>Bacilli</taxon>
        <taxon>Lactobacillales</taxon>
        <taxon>Enterococcaceae</taxon>
        <taxon>Enterococcus</taxon>
    </lineage>
</organism>
<dbReference type="STRING" id="328396.RU93_GL002114"/>
<evidence type="ECO:0000313" key="2">
    <source>
        <dbReference type="EMBL" id="OJG10598.1"/>
    </source>
</evidence>
<dbReference type="EMBL" id="JXKD01000007">
    <property type="protein sequence ID" value="OJG10598.1"/>
    <property type="molecule type" value="Genomic_DNA"/>
</dbReference>
<dbReference type="SUPFAM" id="SSF88659">
    <property type="entry name" value="Sigma3 and sigma4 domains of RNA polymerase sigma factors"/>
    <property type="match status" value="1"/>
</dbReference>
<comment type="caution">
    <text evidence="2">The sequence shown here is derived from an EMBL/GenBank/DDBJ whole genome shotgun (WGS) entry which is preliminary data.</text>
</comment>
<dbReference type="AlphaFoldDB" id="A0A1L8QSU7"/>
<name>A0A1L8QSU7_9ENTE</name>
<feature type="coiled-coil region" evidence="1">
    <location>
        <begin position="56"/>
        <end position="93"/>
    </location>
</feature>